<dbReference type="EMBL" id="AUND01000013">
    <property type="protein sequence ID" value="KEO53529.1"/>
    <property type="molecule type" value="Genomic_DNA"/>
</dbReference>
<dbReference type="AlphaFoldDB" id="A0A074JAF8"/>
<evidence type="ECO:0000259" key="1">
    <source>
        <dbReference type="Pfam" id="PF08818"/>
    </source>
</evidence>
<sequence length="206" mass="22739">MISDAEAYFTRSCGRCARFDTPDCSTQHWAEGLAALRALCRAAGLEECVKWGHPCYTHAGRNVAIIGAFRDNFRLTFFDAERLEDPRQLLERRGPNSREADMLTFTDVAQVAARAEDIREFLAQGRAQAEAGPRPKRAPAKLDPPEELRAALAADPALSKAFAALTPGRQRAYMLDIGARKKSQTRAARIAHHRAAILSGKGLHDR</sequence>
<protein>
    <recommendedName>
        <fullName evidence="1">YdhG-like domain-containing protein</fullName>
    </recommendedName>
</protein>
<dbReference type="Pfam" id="PF08818">
    <property type="entry name" value="DUF1801"/>
    <property type="match status" value="1"/>
</dbReference>
<evidence type="ECO:0000313" key="2">
    <source>
        <dbReference type="EMBL" id="KEO53529.1"/>
    </source>
</evidence>
<keyword evidence="3" id="KW-1185">Reference proteome</keyword>
<dbReference type="STRING" id="1353537.TP2_17590"/>
<dbReference type="Pfam" id="PF13376">
    <property type="entry name" value="OmdA"/>
    <property type="match status" value="1"/>
</dbReference>
<reference evidence="2 3" key="1">
    <citation type="submission" date="2013-07" db="EMBL/GenBank/DDBJ databases">
        <title>Thioclava pacifica DSM 10166 Genome Sequencing.</title>
        <authorList>
            <person name="Lai Q."/>
            <person name="Shao Z."/>
        </authorList>
    </citation>
    <scope>NUCLEOTIDE SEQUENCE [LARGE SCALE GENOMIC DNA]</scope>
    <source>
        <strain evidence="2 3">DSM 10166</strain>
    </source>
</reference>
<dbReference type="PIRSF" id="PIRSF021308">
    <property type="entry name" value="UCP021308"/>
    <property type="match status" value="1"/>
</dbReference>
<dbReference type="Proteomes" id="UP000027432">
    <property type="component" value="Unassembled WGS sequence"/>
</dbReference>
<dbReference type="eggNOG" id="COG4430">
    <property type="taxonomic scope" value="Bacteria"/>
</dbReference>
<dbReference type="RefSeq" id="WP_038076294.1">
    <property type="nucleotide sequence ID" value="NZ_AUND01000013.1"/>
</dbReference>
<organism evidence="2 3">
    <name type="scientific">Thioclava pacifica DSM 10166</name>
    <dbReference type="NCBI Taxonomy" id="1353537"/>
    <lineage>
        <taxon>Bacteria</taxon>
        <taxon>Pseudomonadati</taxon>
        <taxon>Pseudomonadota</taxon>
        <taxon>Alphaproteobacteria</taxon>
        <taxon>Rhodobacterales</taxon>
        <taxon>Paracoccaceae</taxon>
        <taxon>Thioclava</taxon>
    </lineage>
</organism>
<dbReference type="InterPro" id="IPR016786">
    <property type="entry name" value="YdeI_bac"/>
</dbReference>
<gene>
    <name evidence="2" type="ORF">TP2_17590</name>
</gene>
<name>A0A074JAF8_9RHOB</name>
<dbReference type="OrthoDB" id="214150at2"/>
<proteinExistence type="predicted"/>
<dbReference type="InterPro" id="IPR014922">
    <property type="entry name" value="YdhG-like"/>
</dbReference>
<evidence type="ECO:0000313" key="3">
    <source>
        <dbReference type="Proteomes" id="UP000027432"/>
    </source>
</evidence>
<feature type="domain" description="YdhG-like" evidence="1">
    <location>
        <begin position="29"/>
        <end position="123"/>
    </location>
</feature>
<dbReference type="SUPFAM" id="SSF159888">
    <property type="entry name" value="YdhG-like"/>
    <property type="match status" value="1"/>
</dbReference>
<comment type="caution">
    <text evidence="2">The sequence shown here is derived from an EMBL/GenBank/DDBJ whole genome shotgun (WGS) entry which is preliminary data.</text>
</comment>
<accession>A0A074JAF8</accession>